<dbReference type="Proteomes" id="UP000192511">
    <property type="component" value="Unassembled WGS sequence"/>
</dbReference>
<sequence>MDFEHRVKSIHFNSMQPNHVKKSSNWNHSRAPINPSKINLISNDWMLVQLITIKIYCFLYINLL</sequence>
<organism evidence="1 2">
    <name type="scientific">Legionella anisa</name>
    <dbReference type="NCBI Taxonomy" id="28082"/>
    <lineage>
        <taxon>Bacteria</taxon>
        <taxon>Pseudomonadati</taxon>
        <taxon>Pseudomonadota</taxon>
        <taxon>Gammaproteobacteria</taxon>
        <taxon>Legionellales</taxon>
        <taxon>Legionellaceae</taxon>
        <taxon>Legionella</taxon>
    </lineage>
</organism>
<name>A0AAX0WRT0_9GAMM</name>
<accession>A0AAX0WRT0</accession>
<protein>
    <submittedName>
        <fullName evidence="1">Uncharacterized protein</fullName>
    </submittedName>
</protein>
<proteinExistence type="predicted"/>
<reference evidence="1" key="1">
    <citation type="submission" date="2017-12" db="EMBL/GenBank/DDBJ databases">
        <title>FDA dAtabase for Regulatory Grade micrObial Sequences (FDA-ARGOS): Supporting development and validation of Infectious Disease Dx tests.</title>
        <authorList>
            <person name="Kerrigan L."/>
            <person name="Tallon L.J."/>
            <person name="Sadzewicz L."/>
            <person name="Sengamalay N."/>
            <person name="Ott S."/>
            <person name="Godinez A."/>
            <person name="Nagaraj S."/>
            <person name="Vavikolanu K."/>
            <person name="Vyas G."/>
            <person name="Nadendla S."/>
            <person name="Aluvathingal J."/>
            <person name="Sichtig H."/>
        </authorList>
    </citation>
    <scope>NUCLEOTIDE SEQUENCE [LARGE SCALE GENOMIC DNA]</scope>
    <source>
        <strain evidence="1">FDAARGOS_200</strain>
    </source>
</reference>
<dbReference type="AlphaFoldDB" id="A0AAX0WRT0"/>
<evidence type="ECO:0000313" key="2">
    <source>
        <dbReference type="Proteomes" id="UP000192511"/>
    </source>
</evidence>
<keyword evidence="2" id="KW-1185">Reference proteome</keyword>
<comment type="caution">
    <text evidence="1">The sequence shown here is derived from an EMBL/GenBank/DDBJ whole genome shotgun (WGS) entry which is preliminary data.</text>
</comment>
<evidence type="ECO:0000313" key="1">
    <source>
        <dbReference type="EMBL" id="PNL61213.1"/>
    </source>
</evidence>
<gene>
    <name evidence="1" type="ORF">A6J39_008290</name>
</gene>
<dbReference type="EMBL" id="NBTX02000004">
    <property type="protein sequence ID" value="PNL61213.1"/>
    <property type="molecule type" value="Genomic_DNA"/>
</dbReference>